<reference evidence="3" key="1">
    <citation type="journal article" date="2009" name="Science">
        <title>The B73 maize genome: complexity, diversity, and dynamics.</title>
        <authorList>
            <person name="Schnable P.S."/>
            <person name="Ware D."/>
            <person name="Fulton R.S."/>
            <person name="Stein J.C."/>
            <person name="Wei F."/>
            <person name="Pasternak S."/>
            <person name="Liang C."/>
            <person name="Zhang J."/>
            <person name="Fulton L."/>
            <person name="Graves T.A."/>
            <person name="Minx P."/>
            <person name="Reily A.D."/>
            <person name="Courtney L."/>
            <person name="Kruchowski S.S."/>
            <person name="Tomlinson C."/>
            <person name="Strong C."/>
            <person name="Delehaunty K."/>
            <person name="Fronick C."/>
            <person name="Courtney B."/>
            <person name="Rock S.M."/>
            <person name="Belter E."/>
            <person name="Du F."/>
            <person name="Kim K."/>
            <person name="Abbott R.M."/>
            <person name="Cotton M."/>
            <person name="Levy A."/>
            <person name="Marchetto P."/>
            <person name="Ochoa K."/>
            <person name="Jackson S.M."/>
            <person name="Gillam B."/>
            <person name="Chen W."/>
            <person name="Yan L."/>
            <person name="Higginbotham J."/>
            <person name="Cardenas M."/>
            <person name="Waligorski J."/>
            <person name="Applebaum E."/>
            <person name="Phelps L."/>
            <person name="Falcone J."/>
            <person name="Kanchi K."/>
            <person name="Thane T."/>
            <person name="Scimone A."/>
            <person name="Thane N."/>
            <person name="Henke J."/>
            <person name="Wang T."/>
            <person name="Ruppert J."/>
            <person name="Shah N."/>
            <person name="Rotter K."/>
            <person name="Hodges J."/>
            <person name="Ingenthron E."/>
            <person name="Cordes M."/>
            <person name="Kohlberg S."/>
            <person name="Sgro J."/>
            <person name="Delgado B."/>
            <person name="Mead K."/>
            <person name="Chinwalla A."/>
            <person name="Leonard S."/>
            <person name="Crouse K."/>
            <person name="Collura K."/>
            <person name="Kudrna D."/>
            <person name="Currie J."/>
            <person name="He R."/>
            <person name="Angelova A."/>
            <person name="Rajasekar S."/>
            <person name="Mueller T."/>
            <person name="Lomeli R."/>
            <person name="Scara G."/>
            <person name="Ko A."/>
            <person name="Delaney K."/>
            <person name="Wissotski M."/>
            <person name="Lopez G."/>
            <person name="Campos D."/>
            <person name="Braidotti M."/>
            <person name="Ashley E."/>
            <person name="Golser W."/>
            <person name="Kim H."/>
            <person name="Lee S."/>
            <person name="Lin J."/>
            <person name="Dujmic Z."/>
            <person name="Kim W."/>
            <person name="Talag J."/>
            <person name="Zuccolo A."/>
            <person name="Fan C."/>
            <person name="Sebastian A."/>
            <person name="Kramer M."/>
            <person name="Spiegel L."/>
            <person name="Nascimento L."/>
            <person name="Zutavern T."/>
            <person name="Miller B."/>
            <person name="Ambroise C."/>
            <person name="Muller S."/>
            <person name="Spooner W."/>
            <person name="Narechania A."/>
            <person name="Ren L."/>
            <person name="Wei S."/>
            <person name="Kumari S."/>
            <person name="Faga B."/>
            <person name="Levy M.J."/>
            <person name="McMahan L."/>
            <person name="Van Buren P."/>
            <person name="Vaughn M.W."/>
            <person name="Ying K."/>
            <person name="Yeh C.-T."/>
            <person name="Emrich S.J."/>
            <person name="Jia Y."/>
            <person name="Kalyanaraman A."/>
            <person name="Hsia A.-P."/>
            <person name="Barbazuk W.B."/>
            <person name="Baucom R.S."/>
            <person name="Brutnell T.P."/>
            <person name="Carpita N.C."/>
            <person name="Chaparro C."/>
            <person name="Chia J.-M."/>
            <person name="Deragon J.-M."/>
            <person name="Estill J.C."/>
            <person name="Fu Y."/>
            <person name="Jeddeloh J.A."/>
            <person name="Han Y."/>
            <person name="Lee H."/>
            <person name="Li P."/>
            <person name="Lisch D.R."/>
            <person name="Liu S."/>
            <person name="Liu Z."/>
            <person name="Nagel D.H."/>
            <person name="McCann M.C."/>
            <person name="SanMiguel P."/>
            <person name="Myers A.M."/>
            <person name="Nettleton D."/>
            <person name="Nguyen J."/>
            <person name="Penning B.W."/>
            <person name="Ponnala L."/>
            <person name="Schneider K.L."/>
            <person name="Schwartz D.C."/>
            <person name="Sharma A."/>
            <person name="Soderlund C."/>
            <person name="Springer N.M."/>
            <person name="Sun Q."/>
            <person name="Wang H."/>
            <person name="Waterman M."/>
            <person name="Westerman R."/>
            <person name="Wolfgruber T.K."/>
            <person name="Yang L."/>
            <person name="Yu Y."/>
            <person name="Zhang L."/>
            <person name="Zhou S."/>
            <person name="Zhu Q."/>
            <person name="Bennetzen J.L."/>
            <person name="Dawe R.K."/>
            <person name="Jiang J."/>
            <person name="Jiang N."/>
            <person name="Presting G.G."/>
            <person name="Wessler S.R."/>
            <person name="Aluru S."/>
            <person name="Martienssen R.A."/>
            <person name="Clifton S.W."/>
            <person name="McCombie W.R."/>
            <person name="Wing R.A."/>
            <person name="Wilson R.K."/>
        </authorList>
    </citation>
    <scope>NUCLEOTIDE SEQUENCE [LARGE SCALE GENOMIC DNA]</scope>
    <source>
        <strain evidence="3">cv. B73</strain>
    </source>
</reference>
<dbReference type="EnsemblPlants" id="Zm00001eb392760_T001">
    <property type="protein sequence ID" value="Zm00001eb392760_P001"/>
    <property type="gene ID" value="Zm00001eb392760"/>
</dbReference>
<sequence length="330" mass="32989">GAEAGAVGVLAGVADGAGDGRVGGAGVRAEHAPLLGEVADALGRHDRPAAGEPERVLGRAVVVEDAPVALEAARVDALVVLVQQREDVDVGHLRAPRGALAGDDAVEEALVEALRVGGVGVLVAVGGPADLPDDDGDGAEAVLLERGDEGVVVGVEDVGVEHVAVLHAGLRGARAGGREVGVVDGEVGVGVQGEEWVDVDGEHAAVVEEEADEADHEAGDVGPEVARGRAAVAGLVDVGVERDGDVHLPGEARLDERGLHVLHGGQRGGLELALVRLEERLVADGHVADVHAVLGDVGGDVLDHPLLGGGHAGGHGAQQLVGEAQHDLDP</sequence>
<proteinExistence type="predicted"/>
<keyword evidence="3" id="KW-1185">Reference proteome</keyword>
<dbReference type="Gramene" id="Zm00001eb392760_T001">
    <property type="protein sequence ID" value="Zm00001eb392760_P001"/>
    <property type="gene ID" value="Zm00001eb392760"/>
</dbReference>
<organism evidence="2 3">
    <name type="scientific">Zea mays</name>
    <name type="common">Maize</name>
    <dbReference type="NCBI Taxonomy" id="4577"/>
    <lineage>
        <taxon>Eukaryota</taxon>
        <taxon>Viridiplantae</taxon>
        <taxon>Streptophyta</taxon>
        <taxon>Embryophyta</taxon>
        <taxon>Tracheophyta</taxon>
        <taxon>Spermatophyta</taxon>
        <taxon>Magnoliopsida</taxon>
        <taxon>Liliopsida</taxon>
        <taxon>Poales</taxon>
        <taxon>Poaceae</taxon>
        <taxon>PACMAD clade</taxon>
        <taxon>Panicoideae</taxon>
        <taxon>Andropogonodae</taxon>
        <taxon>Andropogoneae</taxon>
        <taxon>Tripsacinae</taxon>
        <taxon>Zea</taxon>
    </lineage>
</organism>
<reference evidence="2" key="3">
    <citation type="submission" date="2021-05" db="UniProtKB">
        <authorList>
            <consortium name="EnsemblPlants"/>
        </authorList>
    </citation>
    <scope>IDENTIFICATION</scope>
    <source>
        <strain evidence="2">cv. B73</strain>
    </source>
</reference>
<accession>A0A804RA10</accession>
<dbReference type="Proteomes" id="UP000007305">
    <property type="component" value="Chromosome 9"/>
</dbReference>
<name>A0A804RA10_MAIZE</name>
<dbReference type="InParanoid" id="A0A804RA10"/>
<dbReference type="AlphaFoldDB" id="A0A804RA10"/>
<evidence type="ECO:0000313" key="3">
    <source>
        <dbReference type="Proteomes" id="UP000007305"/>
    </source>
</evidence>
<evidence type="ECO:0000313" key="2">
    <source>
        <dbReference type="EnsemblPlants" id="Zm00001eb392760_P001"/>
    </source>
</evidence>
<protein>
    <submittedName>
        <fullName evidence="2">Uncharacterized protein</fullName>
    </submittedName>
</protein>
<evidence type="ECO:0000256" key="1">
    <source>
        <dbReference type="SAM" id="MobiDB-lite"/>
    </source>
</evidence>
<reference evidence="2" key="2">
    <citation type="submission" date="2019-07" db="EMBL/GenBank/DDBJ databases">
        <authorList>
            <person name="Seetharam A."/>
            <person name="Woodhouse M."/>
            <person name="Cannon E."/>
        </authorList>
    </citation>
    <scope>NUCLEOTIDE SEQUENCE [LARGE SCALE GENOMIC DNA]</scope>
    <source>
        <strain evidence="2">cv. B73</strain>
    </source>
</reference>
<feature type="region of interest" description="Disordered" evidence="1">
    <location>
        <begin position="308"/>
        <end position="330"/>
    </location>
</feature>